<sequence length="200" mass="20436">MRYTRQLVAAVVLAAAALGMGACSAHPGAAVVTSTASYSNEEVAEAVRQLSVLAGAQSQITGEQIRAQLINEPILEAAGASVGTVVTDEQIDQINERVAQSQGITPLTLGPATRATVKSILLTQALNQLAKSDPSVVERLNQTMTEAREAANVRVNPRFAQPSQGGAQAASTPLFGDAVAGNKQGGQAPLQGGTTRGGAH</sequence>
<evidence type="ECO:0000313" key="4">
    <source>
        <dbReference type="Proteomes" id="UP000595220"/>
    </source>
</evidence>
<reference evidence="3 4" key="1">
    <citation type="submission" date="2020-12" db="EMBL/GenBank/DDBJ databases">
        <title>FDA dAtabase for Regulatory Grade micrObial Sequences (FDA-ARGOS): Supporting development and validation of Infectious Disease Dx tests.</title>
        <authorList>
            <person name="Sproer C."/>
            <person name="Gronow S."/>
            <person name="Severitt S."/>
            <person name="Schroder I."/>
            <person name="Tallon L."/>
            <person name="Sadzewicz L."/>
            <person name="Zhao X."/>
            <person name="Boylan J."/>
            <person name="Ott S."/>
            <person name="Bowen H."/>
            <person name="Vavikolanu K."/>
            <person name="Mehta A."/>
            <person name="Aluvathingal J."/>
            <person name="Nadendla S."/>
            <person name="Lowell S."/>
            <person name="Myers T."/>
            <person name="Yan Y."/>
            <person name="Sichtig H."/>
        </authorList>
    </citation>
    <scope>NUCLEOTIDE SEQUENCE [LARGE SCALE GENOMIC DNA]</scope>
    <source>
        <strain evidence="3 4">FDAARGOS_985</strain>
    </source>
</reference>
<dbReference type="EMBL" id="CP066065">
    <property type="protein sequence ID" value="QQC43244.1"/>
    <property type="molecule type" value="Genomic_DNA"/>
</dbReference>
<dbReference type="PROSITE" id="PS51257">
    <property type="entry name" value="PROKAR_LIPOPROTEIN"/>
    <property type="match status" value="1"/>
</dbReference>
<protein>
    <recommendedName>
        <fullName evidence="5">Lipoprotein</fullName>
    </recommendedName>
</protein>
<keyword evidence="4" id="KW-1185">Reference proteome</keyword>
<evidence type="ECO:0000313" key="3">
    <source>
        <dbReference type="EMBL" id="QQC43244.1"/>
    </source>
</evidence>
<keyword evidence="2" id="KW-0732">Signal</keyword>
<accession>A0AAP9Y5S9</accession>
<evidence type="ECO:0000256" key="2">
    <source>
        <dbReference type="SAM" id="SignalP"/>
    </source>
</evidence>
<feature type="chain" id="PRO_5042979774" description="Lipoprotein" evidence="2">
    <location>
        <begin position="26"/>
        <end position="200"/>
    </location>
</feature>
<name>A0AAP9Y5S9_9ACTO</name>
<evidence type="ECO:0008006" key="5">
    <source>
        <dbReference type="Google" id="ProtNLM"/>
    </source>
</evidence>
<dbReference type="Proteomes" id="UP000595220">
    <property type="component" value="Chromosome"/>
</dbReference>
<organism evidence="3 4">
    <name type="scientific">Schaalia meyeri</name>
    <dbReference type="NCBI Taxonomy" id="52773"/>
    <lineage>
        <taxon>Bacteria</taxon>
        <taxon>Bacillati</taxon>
        <taxon>Actinomycetota</taxon>
        <taxon>Actinomycetes</taxon>
        <taxon>Actinomycetales</taxon>
        <taxon>Actinomycetaceae</taxon>
        <taxon>Schaalia</taxon>
    </lineage>
</organism>
<dbReference type="AlphaFoldDB" id="A0AAP9Y5S9"/>
<gene>
    <name evidence="3" type="ORF">I6H42_05380</name>
</gene>
<dbReference type="SUPFAM" id="SSF109998">
    <property type="entry name" value="Triger factor/SurA peptide-binding domain-like"/>
    <property type="match status" value="1"/>
</dbReference>
<evidence type="ECO:0000256" key="1">
    <source>
        <dbReference type="SAM" id="MobiDB-lite"/>
    </source>
</evidence>
<feature type="signal peptide" evidence="2">
    <location>
        <begin position="1"/>
        <end position="25"/>
    </location>
</feature>
<proteinExistence type="predicted"/>
<dbReference type="RefSeq" id="WP_173546179.1">
    <property type="nucleotide sequence ID" value="NZ_CP012072.1"/>
</dbReference>
<feature type="region of interest" description="Disordered" evidence="1">
    <location>
        <begin position="176"/>
        <end position="200"/>
    </location>
</feature>
<dbReference type="InterPro" id="IPR027304">
    <property type="entry name" value="Trigger_fact/SurA_dom_sf"/>
</dbReference>